<evidence type="ECO:0000259" key="1">
    <source>
        <dbReference type="Pfam" id="PF21781"/>
    </source>
</evidence>
<dbReference type="RefSeq" id="WP_110579922.1">
    <property type="nucleotide sequence ID" value="NZ_BDSG01000088.1"/>
</dbReference>
<evidence type="ECO:0000313" key="2">
    <source>
        <dbReference type="EMBL" id="GBL11700.1"/>
    </source>
</evidence>
<dbReference type="AlphaFoldDB" id="A0A2Z6V3G8"/>
<comment type="caution">
    <text evidence="2">The sequence shown here is derived from an EMBL/GenBank/DDBJ whole genome shotgun (WGS) entry which is preliminary data.</text>
</comment>
<organism evidence="2 3">
    <name type="scientific">Microcystis aeruginosa Sj</name>
    <dbReference type="NCBI Taxonomy" id="1979544"/>
    <lineage>
        <taxon>Bacteria</taxon>
        <taxon>Bacillati</taxon>
        <taxon>Cyanobacteriota</taxon>
        <taxon>Cyanophyceae</taxon>
        <taxon>Oscillatoriophycideae</taxon>
        <taxon>Chroococcales</taxon>
        <taxon>Microcystaceae</taxon>
        <taxon>Microcystis</taxon>
    </lineage>
</organism>
<dbReference type="EMBL" id="BDSG01000088">
    <property type="protein sequence ID" value="GBL11700.1"/>
    <property type="molecule type" value="Genomic_DNA"/>
</dbReference>
<gene>
    <name evidence="2" type="ORF">MSj_03208</name>
</gene>
<dbReference type="InterPro" id="IPR049241">
    <property type="entry name" value="DUF6876"/>
</dbReference>
<feature type="domain" description="DUF6876" evidence="1">
    <location>
        <begin position="5"/>
        <end position="119"/>
    </location>
</feature>
<name>A0A2Z6V3G8_MICAE</name>
<protein>
    <recommendedName>
        <fullName evidence="1">DUF6876 domain-containing protein</fullName>
    </recommendedName>
</protein>
<evidence type="ECO:0000313" key="3">
    <source>
        <dbReference type="Proteomes" id="UP000248272"/>
    </source>
</evidence>
<dbReference type="Proteomes" id="UP000248272">
    <property type="component" value="Unassembled WGS sequence"/>
</dbReference>
<accession>A0A2Z6V3G8</accession>
<reference evidence="2 3" key="1">
    <citation type="journal article" date="2018" name="Front. Microbiol.">
        <title>Adaptation of the Freshwater Bloom-Forming Cyanobacterium Microcystis aeruginosa to Brackish Water Is Driven by Recent Horizontal Transfer of Sucrose Genes.</title>
        <authorList>
            <person name="Tanabe Y."/>
            <person name="Hodoki Y."/>
            <person name="Sano T."/>
            <person name="Tada K."/>
            <person name="Watanabe M.M."/>
        </authorList>
    </citation>
    <scope>NUCLEOTIDE SEQUENCE [LARGE SCALE GENOMIC DNA]</scope>
    <source>
        <strain evidence="2 3">Sj</strain>
    </source>
</reference>
<dbReference type="Pfam" id="PF21781">
    <property type="entry name" value="DUF6876"/>
    <property type="match status" value="1"/>
</dbReference>
<sequence length="119" mass="13681">MTAKNLNLEQFTGTENYYKHSMGLLYTDGVHYLVQEAKAYWLIDAIASWQISPKVKKDPMLQRIQFWKLRVNSDHSASLTCERDEGNIALSQEISYTDFPLESVTLYLADGVLLLPSEY</sequence>
<proteinExistence type="predicted"/>